<proteinExistence type="predicted"/>
<dbReference type="InterPro" id="IPR025906">
    <property type="entry name" value="YjfB_motility"/>
</dbReference>
<sequence>MRGVRPPPGATVLRSLKFTAGTPTFVDESIQPQTQGTNMNIGNDASVRAATSAAQSSNASEVQMAVLKKAIQSQAAGVQPLLDSLPQQPKLATEGAVGTKVNTYA</sequence>
<keyword evidence="2" id="KW-1185">Reference proteome</keyword>
<organism evidence="1 2">
    <name type="scientific">Aquabacterium commune</name>
    <dbReference type="NCBI Taxonomy" id="70586"/>
    <lineage>
        <taxon>Bacteria</taxon>
        <taxon>Pseudomonadati</taxon>
        <taxon>Pseudomonadota</taxon>
        <taxon>Betaproteobacteria</taxon>
        <taxon>Burkholderiales</taxon>
        <taxon>Aquabacterium</taxon>
    </lineage>
</organism>
<dbReference type="AlphaFoldDB" id="A0A4R6R4I6"/>
<evidence type="ECO:0000313" key="2">
    <source>
        <dbReference type="Proteomes" id="UP000294593"/>
    </source>
</evidence>
<protein>
    <submittedName>
        <fullName evidence="1">Putative motility protein YjfB-like</fullName>
    </submittedName>
</protein>
<dbReference type="EMBL" id="SNXW01000011">
    <property type="protein sequence ID" value="TDP80753.1"/>
    <property type="molecule type" value="Genomic_DNA"/>
</dbReference>
<dbReference type="Pfam" id="PF14070">
    <property type="entry name" value="YjfB_motility"/>
    <property type="match status" value="1"/>
</dbReference>
<reference evidence="1 2" key="1">
    <citation type="submission" date="2019-03" db="EMBL/GenBank/DDBJ databases">
        <title>Genomic Encyclopedia of Type Strains, Phase IV (KMG-IV): sequencing the most valuable type-strain genomes for metagenomic binning, comparative biology and taxonomic classification.</title>
        <authorList>
            <person name="Goeker M."/>
        </authorList>
    </citation>
    <scope>NUCLEOTIDE SEQUENCE [LARGE SCALE GENOMIC DNA]</scope>
    <source>
        <strain evidence="1 2">DSM 11901</strain>
    </source>
</reference>
<accession>A0A4R6R4I6</accession>
<comment type="caution">
    <text evidence="1">The sequence shown here is derived from an EMBL/GenBank/DDBJ whole genome shotgun (WGS) entry which is preliminary data.</text>
</comment>
<gene>
    <name evidence="1" type="ORF">EV672_11189</name>
</gene>
<name>A0A4R6R4I6_9BURK</name>
<dbReference type="Proteomes" id="UP000294593">
    <property type="component" value="Unassembled WGS sequence"/>
</dbReference>
<evidence type="ECO:0000313" key="1">
    <source>
        <dbReference type="EMBL" id="TDP80753.1"/>
    </source>
</evidence>